<reference evidence="4" key="1">
    <citation type="journal article" date="2019" name="Int. J. Syst. Evol. Microbiol.">
        <title>The Global Catalogue of Microorganisms (GCM) 10K type strain sequencing project: providing services to taxonomists for standard genome sequencing and annotation.</title>
        <authorList>
            <consortium name="The Broad Institute Genomics Platform"/>
            <consortium name="The Broad Institute Genome Sequencing Center for Infectious Disease"/>
            <person name="Wu L."/>
            <person name="Ma J."/>
        </authorList>
    </citation>
    <scope>NUCLEOTIDE SEQUENCE [LARGE SCALE GENOMIC DNA]</scope>
    <source>
        <strain evidence="4">CCUG 43114</strain>
    </source>
</reference>
<accession>A0ABW0GT99</accession>
<feature type="chain" id="PRO_5047146573" evidence="2">
    <location>
        <begin position="36"/>
        <end position="422"/>
    </location>
</feature>
<proteinExistence type="predicted"/>
<comment type="caution">
    <text evidence="3">The sequence shown here is derived from an EMBL/GenBank/DDBJ whole genome shotgun (WGS) entry which is preliminary data.</text>
</comment>
<gene>
    <name evidence="3" type="ORF">ACFPJ6_14825</name>
</gene>
<feature type="region of interest" description="Disordered" evidence="1">
    <location>
        <begin position="37"/>
        <end position="74"/>
    </location>
</feature>
<dbReference type="EMBL" id="JBHSLD010000014">
    <property type="protein sequence ID" value="MFC5382046.1"/>
    <property type="molecule type" value="Genomic_DNA"/>
</dbReference>
<dbReference type="RefSeq" id="WP_340269872.1">
    <property type="nucleotide sequence ID" value="NZ_JBBEOG010000005.1"/>
</dbReference>
<evidence type="ECO:0000313" key="4">
    <source>
        <dbReference type="Proteomes" id="UP001596122"/>
    </source>
</evidence>
<evidence type="ECO:0000256" key="2">
    <source>
        <dbReference type="SAM" id="SignalP"/>
    </source>
</evidence>
<keyword evidence="2" id="KW-0732">Signal</keyword>
<keyword evidence="4" id="KW-1185">Reference proteome</keyword>
<evidence type="ECO:0000313" key="3">
    <source>
        <dbReference type="EMBL" id="MFC5382046.1"/>
    </source>
</evidence>
<name>A0ABW0GT99_9MICO</name>
<organism evidence="3 4">
    <name type="scientific">Aquipuribacter nitratireducens</name>
    <dbReference type="NCBI Taxonomy" id="650104"/>
    <lineage>
        <taxon>Bacteria</taxon>
        <taxon>Bacillati</taxon>
        <taxon>Actinomycetota</taxon>
        <taxon>Actinomycetes</taxon>
        <taxon>Micrococcales</taxon>
        <taxon>Intrasporangiaceae</taxon>
        <taxon>Aquipuribacter</taxon>
    </lineage>
</organism>
<feature type="signal peptide" evidence="2">
    <location>
        <begin position="1"/>
        <end position="35"/>
    </location>
</feature>
<protein>
    <submittedName>
        <fullName evidence="3">Uncharacterized protein</fullName>
    </submittedName>
</protein>
<sequence length="422" mass="43623">MRTRLCARLRTGGAAAGLAVAMAAGLALVALPANAAESSDSEGGSDERHALIDGLPASDDLTTDSLSTGVVTSPEGRPVPGAAVVVFAWPSAEVESATAVGETISLEPVAQDVTDGAGRYDVRLDSVQRLNRSASKGGIVNFEVRVFSEEGLASYHFPRIVKNRSGKASLHMLEQGRGGENLPAVAEELELQTDESALAPRDGTVDTAVDKHDCSASGGTKVVGYGQRWVTVGATHSATTGVSHDFVYTEGANSSLGVGVSASGKYGSFSSKGTIGRGSTAEIAFAAGGNNIGRSYRTTYDYNQWKVTCGSYFYGTQHSEYQVRAGTFGAGRDIVSVTIPSTSSSYCAPQRVTGTVTVASSSAITWSNGAKLGSNIGMDLSAQTGYTSNAKVTFTFNSVPRRLCGTHGLPGGTPRQLVARNA</sequence>
<evidence type="ECO:0000256" key="1">
    <source>
        <dbReference type="SAM" id="MobiDB-lite"/>
    </source>
</evidence>
<dbReference type="Proteomes" id="UP001596122">
    <property type="component" value="Unassembled WGS sequence"/>
</dbReference>